<dbReference type="InterPro" id="IPR008271">
    <property type="entry name" value="Ser/Thr_kinase_AS"/>
</dbReference>
<dbReference type="Pfam" id="PF00069">
    <property type="entry name" value="Pkinase"/>
    <property type="match status" value="1"/>
</dbReference>
<evidence type="ECO:0000313" key="8">
    <source>
        <dbReference type="Proteomes" id="UP000005239"/>
    </source>
</evidence>
<evidence type="ECO:0000256" key="4">
    <source>
        <dbReference type="ARBA" id="ARBA00022840"/>
    </source>
</evidence>
<accession>A0A2A6C156</accession>
<dbReference type="AlphaFoldDB" id="A0A2A6C156"/>
<dbReference type="EnsemblMetazoa" id="PPA05082.1">
    <property type="protein sequence ID" value="PPA05082.1"/>
    <property type="gene ID" value="WBGene00094636"/>
</dbReference>
<dbReference type="InterPro" id="IPR000719">
    <property type="entry name" value="Prot_kinase_dom"/>
</dbReference>
<keyword evidence="1" id="KW-0808">Transferase</keyword>
<dbReference type="GO" id="GO:0017148">
    <property type="term" value="P:negative regulation of translation"/>
    <property type="evidence" value="ECO:0000318"/>
    <property type="project" value="GO_Central"/>
</dbReference>
<dbReference type="Gene3D" id="3.30.200.20">
    <property type="entry name" value="Phosphorylase Kinase, domain 1"/>
    <property type="match status" value="1"/>
</dbReference>
<name>A0A2A6C156_PRIPA</name>
<dbReference type="PROSITE" id="PS00108">
    <property type="entry name" value="PROTEIN_KINASE_ST"/>
    <property type="match status" value="1"/>
</dbReference>
<evidence type="ECO:0000256" key="3">
    <source>
        <dbReference type="ARBA" id="ARBA00022777"/>
    </source>
</evidence>
<dbReference type="PANTHER" id="PTHR11042:SF91">
    <property type="entry name" value="EUKARYOTIC TRANSLATION INITIATION FACTOR 2-ALPHA KINASE"/>
    <property type="match status" value="1"/>
</dbReference>
<evidence type="ECO:0000313" key="7">
    <source>
        <dbReference type="EnsemblMetazoa" id="PPA05082.1"/>
    </source>
</evidence>
<dbReference type="InterPro" id="IPR050339">
    <property type="entry name" value="CC_SR_Kinase"/>
</dbReference>
<dbReference type="GO" id="GO:0005737">
    <property type="term" value="C:cytoplasm"/>
    <property type="evidence" value="ECO:0000318"/>
    <property type="project" value="GO_Central"/>
</dbReference>
<dbReference type="GO" id="GO:0005634">
    <property type="term" value="C:nucleus"/>
    <property type="evidence" value="ECO:0000318"/>
    <property type="project" value="GO_Central"/>
</dbReference>
<gene>
    <name evidence="7" type="primary">WBGene00094636</name>
</gene>
<keyword evidence="2 6" id="KW-0547">Nucleotide-binding</keyword>
<dbReference type="GO" id="GO:0004694">
    <property type="term" value="F:eukaryotic translation initiation factor 2alpha kinase activity"/>
    <property type="evidence" value="ECO:0000318"/>
    <property type="project" value="GO_Central"/>
</dbReference>
<organism evidence="7 8">
    <name type="scientific">Pristionchus pacificus</name>
    <name type="common">Parasitic nematode worm</name>
    <dbReference type="NCBI Taxonomy" id="54126"/>
    <lineage>
        <taxon>Eukaryota</taxon>
        <taxon>Metazoa</taxon>
        <taxon>Ecdysozoa</taxon>
        <taxon>Nematoda</taxon>
        <taxon>Chromadorea</taxon>
        <taxon>Rhabditida</taxon>
        <taxon>Rhabditina</taxon>
        <taxon>Diplogasteromorpha</taxon>
        <taxon>Diplogasteroidea</taxon>
        <taxon>Neodiplogasteridae</taxon>
        <taxon>Pristionchus</taxon>
    </lineage>
</organism>
<dbReference type="FunFam" id="1.10.510.10:FF:001020">
    <property type="entry name" value="Transmembrane ion channel"/>
    <property type="match status" value="2"/>
</dbReference>
<dbReference type="GO" id="GO:0005524">
    <property type="term" value="F:ATP binding"/>
    <property type="evidence" value="ECO:0007669"/>
    <property type="project" value="UniProtKB-UniRule"/>
</dbReference>
<accession>A0A8R1YAR5</accession>
<reference evidence="8" key="1">
    <citation type="journal article" date="2008" name="Nat. Genet.">
        <title>The Pristionchus pacificus genome provides a unique perspective on nematode lifestyle and parasitism.</title>
        <authorList>
            <person name="Dieterich C."/>
            <person name="Clifton S.W."/>
            <person name="Schuster L.N."/>
            <person name="Chinwalla A."/>
            <person name="Delehaunty K."/>
            <person name="Dinkelacker I."/>
            <person name="Fulton L."/>
            <person name="Fulton R."/>
            <person name="Godfrey J."/>
            <person name="Minx P."/>
            <person name="Mitreva M."/>
            <person name="Roeseler W."/>
            <person name="Tian H."/>
            <person name="Witte H."/>
            <person name="Yang S.P."/>
            <person name="Wilson R.K."/>
            <person name="Sommer R.J."/>
        </authorList>
    </citation>
    <scope>NUCLEOTIDE SEQUENCE [LARGE SCALE GENOMIC DNA]</scope>
    <source>
        <strain evidence="8">PS312</strain>
    </source>
</reference>
<dbReference type="SMART" id="SM00220">
    <property type="entry name" value="S_TKc"/>
    <property type="match status" value="1"/>
</dbReference>
<protein>
    <submittedName>
        <fullName evidence="7">Protein kinase domain-containing protein</fullName>
    </submittedName>
</protein>
<proteinExistence type="inferred from homology"/>
<reference evidence="7" key="2">
    <citation type="submission" date="2022-06" db="UniProtKB">
        <authorList>
            <consortium name="EnsemblMetazoa"/>
        </authorList>
    </citation>
    <scope>IDENTIFICATION</scope>
    <source>
        <strain evidence="7">PS312</strain>
    </source>
</reference>
<dbReference type="PANTHER" id="PTHR11042">
    <property type="entry name" value="EUKARYOTIC TRANSLATION INITIATION FACTOR 2-ALPHA KINASE EIF2-ALPHA KINASE -RELATED"/>
    <property type="match status" value="1"/>
</dbReference>
<dbReference type="InterPro" id="IPR011009">
    <property type="entry name" value="Kinase-like_dom_sf"/>
</dbReference>
<keyword evidence="6" id="KW-0723">Serine/threonine-protein kinase</keyword>
<evidence type="ECO:0000256" key="1">
    <source>
        <dbReference type="ARBA" id="ARBA00022679"/>
    </source>
</evidence>
<evidence type="ECO:0000256" key="2">
    <source>
        <dbReference type="ARBA" id="ARBA00022741"/>
    </source>
</evidence>
<evidence type="ECO:0000256" key="5">
    <source>
        <dbReference type="ARBA" id="ARBA00037982"/>
    </source>
</evidence>
<evidence type="ECO:0000256" key="6">
    <source>
        <dbReference type="RuleBase" id="RU000304"/>
    </source>
</evidence>
<dbReference type="InterPro" id="IPR017441">
    <property type="entry name" value="Protein_kinase_ATP_BS"/>
</dbReference>
<comment type="similarity">
    <text evidence="5">Belongs to the protein kinase superfamily. Ser/Thr protein kinase family. GCN2 subfamily.</text>
</comment>
<dbReference type="OrthoDB" id="5864419at2759"/>
<keyword evidence="3" id="KW-0418">Kinase</keyword>
<dbReference type="FunFam" id="3.30.200.20:FF:000706">
    <property type="entry name" value="Protein kinase"/>
    <property type="match status" value="1"/>
</dbReference>
<keyword evidence="8" id="KW-1185">Reference proteome</keyword>
<dbReference type="SUPFAM" id="SSF56112">
    <property type="entry name" value="Protein kinase-like (PK-like)"/>
    <property type="match status" value="2"/>
</dbReference>
<sequence>MHQYADTSELLEANRKLRETLDKANEEKIKRDDEINRLSNMLSALEMFSCGSDQLYSSKFMNEYIVEDVLGVGGGGCVYGAVNKFDEGMYAVKRIPVNPKGIIIEQALREVRAMANLDHPGIVRFNSTWIEKPPDAWQYDADSEMLDSIEARGKKIQCAEDLFNYEYDSVFIYIQMQLCKYSLTFWLRDNTTAESRELPKMKEWFKQIVSAVDYIHAQKLIHRDLKPCNILFYEENHLKICDLGIVTDRVIENGVEITTTRTGLGTREYMSPEQIANTKVDESRRFNNKKNPGIELTVTRTNIGTEAYMSPEQQSAFARFNAKSDVFTLGLILAEICVVMDKEKKTEVFNNYRAGRPNNIFEDAETAQLVEKLTNAERSKRPSCSQVLADHFFAVDRTIWM</sequence>
<dbReference type="Proteomes" id="UP000005239">
    <property type="component" value="Unassembled WGS sequence"/>
</dbReference>
<dbReference type="Gene3D" id="1.10.510.10">
    <property type="entry name" value="Transferase(Phosphotransferase) domain 1"/>
    <property type="match status" value="2"/>
</dbReference>
<dbReference type="PROSITE" id="PS00107">
    <property type="entry name" value="PROTEIN_KINASE_ATP"/>
    <property type="match status" value="1"/>
</dbReference>
<dbReference type="PROSITE" id="PS50011">
    <property type="entry name" value="PROTEIN_KINASE_DOM"/>
    <property type="match status" value="1"/>
</dbReference>
<keyword evidence="4 6" id="KW-0067">ATP-binding</keyword>
<dbReference type="GO" id="GO:0006446">
    <property type="term" value="P:regulation of translational initiation"/>
    <property type="evidence" value="ECO:0000318"/>
    <property type="project" value="GO_Central"/>
</dbReference>